<dbReference type="Pfam" id="PF08268">
    <property type="entry name" value="FBA_3"/>
    <property type="match status" value="1"/>
</dbReference>
<dbReference type="PANTHER" id="PTHR31111">
    <property type="entry name" value="BNAA05G37150D PROTEIN-RELATED"/>
    <property type="match status" value="1"/>
</dbReference>
<dbReference type="AlphaFoldDB" id="A0ABC8KJE4"/>
<evidence type="ECO:0000313" key="2">
    <source>
        <dbReference type="EMBL" id="CAH8358736.1"/>
    </source>
</evidence>
<accession>A0ABC8KJE4</accession>
<keyword evidence="3" id="KW-1185">Reference proteome</keyword>
<name>A0ABC8KJE4_ERUVS</name>
<dbReference type="PANTHER" id="PTHR31111:SF21">
    <property type="entry name" value="GENOME ASSEMBLY, CHROMOSOME: A08"/>
    <property type="match status" value="1"/>
</dbReference>
<dbReference type="InterPro" id="IPR013187">
    <property type="entry name" value="F-box-assoc_dom_typ3"/>
</dbReference>
<sequence>MGGYILQNLGGFMLYVYWRKPCILNPVPRQFVTLPFRKSNHMVVPPGGEKNRCSNSNGLLSLPSKGGISIGGVIYYLALVDRDRFVVVSFDIRSKVFNMIHVPNLLEDAPEDTPDLTLLEHGGKATLCDPTNLRDKGVLALWNPEDVGSKKRSCKSLVLQPSQLPLVDIITFRVKGTTQTGNVS</sequence>
<protein>
    <recommendedName>
        <fullName evidence="1">F-box associated beta-propeller type 3 domain-containing protein</fullName>
    </recommendedName>
</protein>
<dbReference type="Proteomes" id="UP001642260">
    <property type="component" value="Unassembled WGS sequence"/>
</dbReference>
<evidence type="ECO:0000313" key="3">
    <source>
        <dbReference type="Proteomes" id="UP001642260"/>
    </source>
</evidence>
<dbReference type="EMBL" id="CAKOAT010252931">
    <property type="protein sequence ID" value="CAH8358736.1"/>
    <property type="molecule type" value="Genomic_DNA"/>
</dbReference>
<proteinExistence type="predicted"/>
<gene>
    <name evidence="2" type="ORF">ERUC_LOCUS24492</name>
</gene>
<reference evidence="2 3" key="1">
    <citation type="submission" date="2022-03" db="EMBL/GenBank/DDBJ databases">
        <authorList>
            <person name="Macdonald S."/>
            <person name="Ahmed S."/>
            <person name="Newling K."/>
        </authorList>
    </citation>
    <scope>NUCLEOTIDE SEQUENCE [LARGE SCALE GENOMIC DNA]</scope>
</reference>
<organism evidence="2 3">
    <name type="scientific">Eruca vesicaria subsp. sativa</name>
    <name type="common">Garden rocket</name>
    <name type="synonym">Eruca sativa</name>
    <dbReference type="NCBI Taxonomy" id="29727"/>
    <lineage>
        <taxon>Eukaryota</taxon>
        <taxon>Viridiplantae</taxon>
        <taxon>Streptophyta</taxon>
        <taxon>Embryophyta</taxon>
        <taxon>Tracheophyta</taxon>
        <taxon>Spermatophyta</taxon>
        <taxon>Magnoliopsida</taxon>
        <taxon>eudicotyledons</taxon>
        <taxon>Gunneridae</taxon>
        <taxon>Pentapetalae</taxon>
        <taxon>rosids</taxon>
        <taxon>malvids</taxon>
        <taxon>Brassicales</taxon>
        <taxon>Brassicaceae</taxon>
        <taxon>Brassiceae</taxon>
        <taxon>Eruca</taxon>
    </lineage>
</organism>
<evidence type="ECO:0000259" key="1">
    <source>
        <dbReference type="Pfam" id="PF08268"/>
    </source>
</evidence>
<comment type="caution">
    <text evidence="2">The sequence shown here is derived from an EMBL/GenBank/DDBJ whole genome shotgun (WGS) entry which is preliminary data.</text>
</comment>
<feature type="domain" description="F-box associated beta-propeller type 3" evidence="1">
    <location>
        <begin position="61"/>
        <end position="183"/>
    </location>
</feature>